<evidence type="ECO:0000313" key="7">
    <source>
        <dbReference type="EMBL" id="MBU5439259.1"/>
    </source>
</evidence>
<accession>A0ABS6E8L7</accession>
<dbReference type="PANTHER" id="PTHR32089">
    <property type="entry name" value="METHYL-ACCEPTING CHEMOTAXIS PROTEIN MCPB"/>
    <property type="match status" value="1"/>
</dbReference>
<proteinExistence type="inferred from homology"/>
<comment type="caution">
    <text evidence="7">The sequence shown here is derived from an EMBL/GenBank/DDBJ whole genome shotgun (WGS) entry which is preliminary data.</text>
</comment>
<feature type="domain" description="HAMP" evidence="6">
    <location>
        <begin position="206"/>
        <end position="258"/>
    </location>
</feature>
<keyword evidence="4" id="KW-0472">Membrane</keyword>
<keyword evidence="1 3" id="KW-0807">Transducer</keyword>
<evidence type="ECO:0000259" key="5">
    <source>
        <dbReference type="PROSITE" id="PS50111"/>
    </source>
</evidence>
<keyword evidence="4" id="KW-1133">Transmembrane helix</keyword>
<comment type="similarity">
    <text evidence="2">Belongs to the methyl-accepting chemotaxis (MCP) protein family.</text>
</comment>
<reference evidence="7 8" key="1">
    <citation type="submission" date="2021-06" db="EMBL/GenBank/DDBJ databases">
        <authorList>
            <person name="Sun Q."/>
            <person name="Li D."/>
        </authorList>
    </citation>
    <scope>NUCLEOTIDE SEQUENCE [LARGE SCALE GENOMIC DNA]</scope>
    <source>
        <strain evidence="7 8">MSJ-40</strain>
    </source>
</reference>
<dbReference type="Proteomes" id="UP000749471">
    <property type="component" value="Unassembled WGS sequence"/>
</dbReference>
<dbReference type="Pfam" id="PF00672">
    <property type="entry name" value="HAMP"/>
    <property type="match status" value="1"/>
</dbReference>
<dbReference type="Pfam" id="PF00015">
    <property type="entry name" value="MCPsignal"/>
    <property type="match status" value="1"/>
</dbReference>
<dbReference type="PROSITE" id="PS50111">
    <property type="entry name" value="CHEMOTAXIS_TRANSDUC_2"/>
    <property type="match status" value="1"/>
</dbReference>
<dbReference type="PANTHER" id="PTHR32089:SF112">
    <property type="entry name" value="LYSOZYME-LIKE PROTEIN-RELATED"/>
    <property type="match status" value="1"/>
</dbReference>
<name>A0ABS6E8L7_9FIRM</name>
<evidence type="ECO:0000259" key="6">
    <source>
        <dbReference type="PROSITE" id="PS50885"/>
    </source>
</evidence>
<dbReference type="InterPro" id="IPR003660">
    <property type="entry name" value="HAMP_dom"/>
</dbReference>
<dbReference type="CDD" id="cd06225">
    <property type="entry name" value="HAMP"/>
    <property type="match status" value="1"/>
</dbReference>
<feature type="transmembrane region" description="Helical" evidence="4">
    <location>
        <begin position="12"/>
        <end position="34"/>
    </location>
</feature>
<evidence type="ECO:0000256" key="3">
    <source>
        <dbReference type="PROSITE-ProRule" id="PRU00284"/>
    </source>
</evidence>
<feature type="transmembrane region" description="Helical" evidence="4">
    <location>
        <begin position="182"/>
        <end position="202"/>
    </location>
</feature>
<gene>
    <name evidence="7" type="ORF">KQI42_14645</name>
</gene>
<dbReference type="EMBL" id="JAHLPM010000013">
    <property type="protein sequence ID" value="MBU5439259.1"/>
    <property type="molecule type" value="Genomic_DNA"/>
</dbReference>
<dbReference type="SMART" id="SM00283">
    <property type="entry name" value="MA"/>
    <property type="match status" value="1"/>
</dbReference>
<evidence type="ECO:0000256" key="4">
    <source>
        <dbReference type="SAM" id="Phobius"/>
    </source>
</evidence>
<evidence type="ECO:0000313" key="8">
    <source>
        <dbReference type="Proteomes" id="UP000749471"/>
    </source>
</evidence>
<feature type="domain" description="Methyl-accepting transducer" evidence="5">
    <location>
        <begin position="277"/>
        <end position="541"/>
    </location>
</feature>
<protein>
    <submittedName>
        <fullName evidence="7">Methyl-accepting chemotaxis protein</fullName>
    </submittedName>
</protein>
<evidence type="ECO:0000256" key="1">
    <source>
        <dbReference type="ARBA" id="ARBA00023224"/>
    </source>
</evidence>
<dbReference type="PROSITE" id="PS50885">
    <property type="entry name" value="HAMP"/>
    <property type="match status" value="1"/>
</dbReference>
<dbReference type="InterPro" id="IPR004089">
    <property type="entry name" value="MCPsignal_dom"/>
</dbReference>
<keyword evidence="4" id="KW-0812">Transmembrane</keyword>
<dbReference type="RefSeq" id="WP_216520967.1">
    <property type="nucleotide sequence ID" value="NZ_JAHLPM010000013.1"/>
</dbReference>
<sequence>MSKLGIKILKIVSLIVVVCISFIALGNFLIFQLVNKDLKEEAEELVVELQTVINGNELEKIKKERTIEELEYVKIQRFLVNLRNSKQIKYVYTLGRKEDGTIEMLVDGNLSNPIPIGEKYETNYALEKAFNGEVKSTNRSFSDEHENFLSAYAPIKNSSGEVIGVVGCDKDISSFIAIKSRILLSVIITSLIVIVVTIILGLKFSKKISHNVKEIKRVLDIMGEGDFTVPLEIISKDEIEEIGKSIDNLRIKTAAVFSDIHTICSETLQYNENLLSISEEMSASSQEVAASIEEMADGTNSQASEMSEMTNTISHFGKSLDNVVRIVEEVSNKVDIINRGVAVSNEDLSTLETSTKDINEVFIEVKDRIKGLGNNLNQINEISDFINSIAEQTNLLALNAAIEAARAGEAGKGFSVVADEIRKLAEQSKDSSIRINNISKNVIKESEVVVNTSENMNEKLMQQISIINNSLSSYKDIINSIEDILPNIQEVNFNIGKLNEDKVHIMSNIENTTAVAEEVSASSQQIAAATEELNVSSEEVAKSAANLNDRAKKLVDSIMYFRI</sequence>
<organism evidence="7 8">
    <name type="scientific">Tissierella simiarum</name>
    <dbReference type="NCBI Taxonomy" id="2841534"/>
    <lineage>
        <taxon>Bacteria</taxon>
        <taxon>Bacillati</taxon>
        <taxon>Bacillota</taxon>
        <taxon>Tissierellia</taxon>
        <taxon>Tissierellales</taxon>
        <taxon>Tissierellaceae</taxon>
        <taxon>Tissierella</taxon>
    </lineage>
</organism>
<keyword evidence="8" id="KW-1185">Reference proteome</keyword>
<evidence type="ECO:0000256" key="2">
    <source>
        <dbReference type="ARBA" id="ARBA00029447"/>
    </source>
</evidence>
<dbReference type="SMART" id="SM00304">
    <property type="entry name" value="HAMP"/>
    <property type="match status" value="1"/>
</dbReference>